<evidence type="ECO:0008006" key="3">
    <source>
        <dbReference type="Google" id="ProtNLM"/>
    </source>
</evidence>
<dbReference type="InterPro" id="IPR011990">
    <property type="entry name" value="TPR-like_helical_dom_sf"/>
</dbReference>
<evidence type="ECO:0000313" key="1">
    <source>
        <dbReference type="EMBL" id="MBB6121251.1"/>
    </source>
</evidence>
<dbReference type="RefSeq" id="WP_184292697.1">
    <property type="nucleotide sequence ID" value="NZ_JACHJO010000009.1"/>
</dbReference>
<dbReference type="Proteomes" id="UP000536604">
    <property type="component" value="Unassembled WGS sequence"/>
</dbReference>
<sequence>MTSPRIPRPAWATTLRRARTEAGWDVHRLAVEMVRAAGTEATATTASLARRIREWESGRSTIRERYRLLLARVLPVDPKALAEQPMGGTEADRVRSVTKGLIALDELTGGADLLPAAVRNARTSHRAALATQDKGMASAAAEALQVAGWLAFDAEELPLARRLTNDSVLVSRAGGDHFAKLFALSQLAMLDAHERRPDQARPVCEHVLSQDLSPRVRGLFELRLARAQGQEGTPVRAVETLNRARARLREGVQDRDPAWTWWITDAELSWHEAMIHADNGDWARAVDLFELALGGRPPGYQRGALYDAAHLVHAQSRVRAWPEAERVLRARIVPAVGRVHSGRAHALLLRTGAEVSAGSGPRTLRELLAQATE</sequence>
<keyword evidence="2" id="KW-1185">Reference proteome</keyword>
<evidence type="ECO:0000313" key="2">
    <source>
        <dbReference type="Proteomes" id="UP000536604"/>
    </source>
</evidence>
<reference evidence="1 2" key="1">
    <citation type="submission" date="2020-08" db="EMBL/GenBank/DDBJ databases">
        <title>Genomic Encyclopedia of Type Strains, Phase III (KMG-III): the genomes of soil and plant-associated and newly described type strains.</title>
        <authorList>
            <person name="Whitman W."/>
        </authorList>
    </citation>
    <scope>NUCLEOTIDE SEQUENCE [LARGE SCALE GENOMIC DNA]</scope>
    <source>
        <strain evidence="1 2">CECT 8712</strain>
    </source>
</reference>
<accession>A0A841IYM8</accession>
<proteinExistence type="predicted"/>
<dbReference type="EMBL" id="JACHJO010000009">
    <property type="protein sequence ID" value="MBB6121251.1"/>
    <property type="molecule type" value="Genomic_DNA"/>
</dbReference>
<protein>
    <recommendedName>
        <fullName evidence="3">Transcriptional regulator</fullName>
    </recommendedName>
</protein>
<dbReference type="AlphaFoldDB" id="A0A841IYM8"/>
<dbReference type="Gene3D" id="1.25.40.10">
    <property type="entry name" value="Tetratricopeptide repeat domain"/>
    <property type="match status" value="1"/>
</dbReference>
<gene>
    <name evidence="1" type="ORF">FHS13_003219</name>
</gene>
<name>A0A841IYM8_9ACTN</name>
<organism evidence="1 2">
    <name type="scientific">Nocardiopsis algeriensis</name>
    <dbReference type="NCBI Taxonomy" id="1478215"/>
    <lineage>
        <taxon>Bacteria</taxon>
        <taxon>Bacillati</taxon>
        <taxon>Actinomycetota</taxon>
        <taxon>Actinomycetes</taxon>
        <taxon>Streptosporangiales</taxon>
        <taxon>Nocardiopsidaceae</taxon>
        <taxon>Nocardiopsis</taxon>
    </lineage>
</organism>
<comment type="caution">
    <text evidence="1">The sequence shown here is derived from an EMBL/GenBank/DDBJ whole genome shotgun (WGS) entry which is preliminary data.</text>
</comment>